<reference evidence="9 16" key="3">
    <citation type="submission" date="2023-08" db="EMBL/GenBank/DDBJ databases">
        <title>Whole genome sequencing of Staphylococcus chromogenes NNSch 2386.</title>
        <authorList>
            <person name="Kropotov V.S."/>
            <person name="Boriskina E.V."/>
            <person name="Gordinskaya N.A."/>
            <person name="Shkurkina I.S."/>
            <person name="Kryazhev D.V."/>
            <person name="Alekseeva A.E."/>
            <person name="Makhova M.A."/>
        </authorList>
    </citation>
    <scope>NUCLEOTIDE SEQUENCE [LARGE SCALE GENOMIC DNA]</scope>
    <source>
        <strain evidence="9 16">NNSch 2386</strain>
    </source>
</reference>
<keyword evidence="5 8" id="KW-1133">Transmembrane helix</keyword>
<evidence type="ECO:0000313" key="15">
    <source>
        <dbReference type="Proteomes" id="UP000242704"/>
    </source>
</evidence>
<evidence type="ECO:0000313" key="10">
    <source>
        <dbReference type="EMBL" id="PTG12813.1"/>
    </source>
</evidence>
<proteinExistence type="inferred from homology"/>
<evidence type="ECO:0000256" key="7">
    <source>
        <dbReference type="RuleBase" id="RU003942"/>
    </source>
</evidence>
<keyword evidence="6 8" id="KW-0472">Membrane</keyword>
<dbReference type="AlphaFoldDB" id="A0AAE5T191"/>
<evidence type="ECO:0000313" key="13">
    <source>
        <dbReference type="Proteomes" id="UP000242008"/>
    </source>
</evidence>
<evidence type="ECO:0000256" key="4">
    <source>
        <dbReference type="ARBA" id="ARBA00022692"/>
    </source>
</evidence>
<dbReference type="EMBL" id="PZAO01000002">
    <property type="protein sequence ID" value="PTG71168.1"/>
    <property type="molecule type" value="Genomic_DNA"/>
</dbReference>
<dbReference type="Proteomes" id="UP000242008">
    <property type="component" value="Unassembled WGS sequence"/>
</dbReference>
<evidence type="ECO:0000256" key="3">
    <source>
        <dbReference type="ARBA" id="ARBA00022475"/>
    </source>
</evidence>
<evidence type="ECO:0000256" key="2">
    <source>
        <dbReference type="ARBA" id="ARBA00022448"/>
    </source>
</evidence>
<dbReference type="PANTHER" id="PTHR30561:SF0">
    <property type="entry name" value="GUANIDINIUM EXPORTER"/>
    <property type="match status" value="1"/>
</dbReference>
<evidence type="ECO:0000256" key="1">
    <source>
        <dbReference type="ARBA" id="ARBA00004651"/>
    </source>
</evidence>
<keyword evidence="4 7" id="KW-0812">Transmembrane</keyword>
<evidence type="ECO:0000313" key="16">
    <source>
        <dbReference type="Proteomes" id="UP001240157"/>
    </source>
</evidence>
<dbReference type="EMBL" id="JAVGJF010000006">
    <property type="protein sequence ID" value="MDQ7174780.1"/>
    <property type="molecule type" value="Genomic_DNA"/>
</dbReference>
<dbReference type="InterPro" id="IPR037185">
    <property type="entry name" value="EmrE-like"/>
</dbReference>
<evidence type="ECO:0000256" key="8">
    <source>
        <dbReference type="SAM" id="Phobius"/>
    </source>
</evidence>
<dbReference type="InterPro" id="IPR045324">
    <property type="entry name" value="Small_multidrug_res"/>
</dbReference>
<dbReference type="Proteomes" id="UP000242144">
    <property type="component" value="Unassembled WGS sequence"/>
</dbReference>
<comment type="caution">
    <text evidence="10">The sequence shown here is derived from an EMBL/GenBank/DDBJ whole genome shotgun (WGS) entry which is preliminary data.</text>
</comment>
<gene>
    <name evidence="11" type="ORF">BU638_09535</name>
    <name evidence="10" type="ORF">BU653_08510</name>
    <name evidence="12" type="ORF">BU676_01050</name>
    <name evidence="9" type="ORF">RCF65_02130</name>
</gene>
<keyword evidence="3" id="KW-1003">Cell membrane</keyword>
<name>A0AAE5T191_STACR</name>
<evidence type="ECO:0000313" key="12">
    <source>
        <dbReference type="EMBL" id="PTG71168.1"/>
    </source>
</evidence>
<keyword evidence="2" id="KW-0813">Transport</keyword>
<dbReference type="RefSeq" id="WP_037575519.1">
    <property type="nucleotide sequence ID" value="NZ_BMDK01000002.1"/>
</dbReference>
<organism evidence="10 15">
    <name type="scientific">Staphylococcus chromogenes</name>
    <name type="common">Staphylococcus hyicus subsp. chromogenes</name>
    <dbReference type="NCBI Taxonomy" id="46126"/>
    <lineage>
        <taxon>Bacteria</taxon>
        <taxon>Bacillati</taxon>
        <taxon>Bacillota</taxon>
        <taxon>Bacilli</taxon>
        <taxon>Bacillales</taxon>
        <taxon>Staphylococcaceae</taxon>
        <taxon>Staphylococcus</taxon>
    </lineage>
</organism>
<dbReference type="Pfam" id="PF00893">
    <property type="entry name" value="Multi_Drug_Res"/>
    <property type="match status" value="1"/>
</dbReference>
<dbReference type="Gene3D" id="1.10.3730.20">
    <property type="match status" value="1"/>
</dbReference>
<evidence type="ECO:0000256" key="5">
    <source>
        <dbReference type="ARBA" id="ARBA00022989"/>
    </source>
</evidence>
<feature type="transmembrane region" description="Helical" evidence="8">
    <location>
        <begin position="85"/>
        <end position="103"/>
    </location>
</feature>
<dbReference type="Proteomes" id="UP001240157">
    <property type="component" value="Unassembled WGS sequence"/>
</dbReference>
<protein>
    <submittedName>
        <fullName evidence="9">Multidrug efflux SMR transporter</fullName>
    </submittedName>
    <submittedName>
        <fullName evidence="10">QacE family quaternary ammonium compound efflux SMR transporter</fullName>
    </submittedName>
</protein>
<feature type="transmembrane region" description="Helical" evidence="8">
    <location>
        <begin position="6"/>
        <end position="24"/>
    </location>
</feature>
<dbReference type="Proteomes" id="UP000242704">
    <property type="component" value="Unassembled WGS sequence"/>
</dbReference>
<dbReference type="PANTHER" id="PTHR30561">
    <property type="entry name" value="SMR FAMILY PROTON-DEPENDENT DRUG EFFLUX TRANSPORTER SUGE"/>
    <property type="match status" value="1"/>
</dbReference>
<reference evidence="13 14" key="1">
    <citation type="journal article" date="2016" name="Front. Microbiol.">
        <title>Comprehensive Phylogenetic Analysis of Bovine Non-aureus Staphylococci Species Based on Whole-Genome Sequencing.</title>
        <authorList>
            <person name="Naushad S."/>
            <person name="Barkema H.W."/>
            <person name="Luby C."/>
            <person name="Condas L.A."/>
            <person name="Nobrega D.B."/>
            <person name="Carson D.A."/>
            <person name="De Buck J."/>
        </authorList>
    </citation>
    <scope>NUCLEOTIDE SEQUENCE [LARGE SCALE GENOMIC DNA]</scope>
    <source>
        <strain evidence="11 14">SNUC 105</strain>
        <strain evidence="12 13">SNUC 1363</strain>
        <strain evidence="10 15">SNUC 505</strain>
    </source>
</reference>
<comment type="subcellular location">
    <subcellularLocation>
        <location evidence="1 7">Cell membrane</location>
        <topology evidence="1 7">Multi-pass membrane protein</topology>
    </subcellularLocation>
</comment>
<feature type="transmembrane region" description="Helical" evidence="8">
    <location>
        <begin position="31"/>
        <end position="53"/>
    </location>
</feature>
<dbReference type="SUPFAM" id="SSF103481">
    <property type="entry name" value="Multidrug resistance efflux transporter EmrE"/>
    <property type="match status" value="1"/>
</dbReference>
<dbReference type="InterPro" id="IPR000390">
    <property type="entry name" value="Small_drug/metabolite_transptr"/>
</dbReference>
<keyword evidence="13" id="KW-1185">Reference proteome</keyword>
<dbReference type="GO" id="GO:0005886">
    <property type="term" value="C:plasma membrane"/>
    <property type="evidence" value="ECO:0007669"/>
    <property type="project" value="UniProtKB-SubCell"/>
</dbReference>
<reference evidence="10" key="2">
    <citation type="submission" date="2018-03" db="EMBL/GenBank/DDBJ databases">
        <authorList>
            <person name="Naushad S."/>
        </authorList>
    </citation>
    <scope>NUCLEOTIDE SEQUENCE</scope>
    <source>
        <strain evidence="11">SNUC 105</strain>
        <strain evidence="12">SNUC 1363</strain>
        <strain evidence="10">SNUC 505</strain>
    </source>
</reference>
<evidence type="ECO:0000313" key="11">
    <source>
        <dbReference type="EMBL" id="PTG26080.1"/>
    </source>
</evidence>
<sequence>MAWLILILAGAFEMLGVVFMNMYAVQKKKWAILAVALTFVLSFSTLSLALQSIPMSTGYAVWTGIGAVGGALVGILFYGESKNALRLACIFVILACTIGLKLLS</sequence>
<dbReference type="GO" id="GO:0022857">
    <property type="term" value="F:transmembrane transporter activity"/>
    <property type="evidence" value="ECO:0007669"/>
    <property type="project" value="InterPro"/>
</dbReference>
<dbReference type="EMBL" id="PZCM01000014">
    <property type="protein sequence ID" value="PTG26080.1"/>
    <property type="molecule type" value="Genomic_DNA"/>
</dbReference>
<evidence type="ECO:0000313" key="14">
    <source>
        <dbReference type="Proteomes" id="UP000242144"/>
    </source>
</evidence>
<comment type="similarity">
    <text evidence="7">Belongs to the drug/metabolite transporter (DMT) superfamily. Small multidrug resistance (SMR) (TC 2.A.7.1) family.</text>
</comment>
<feature type="transmembrane region" description="Helical" evidence="8">
    <location>
        <begin position="59"/>
        <end position="78"/>
    </location>
</feature>
<dbReference type="EMBL" id="PZBZ01000045">
    <property type="protein sequence ID" value="PTG12813.1"/>
    <property type="molecule type" value="Genomic_DNA"/>
</dbReference>
<accession>A0AAE5T191</accession>
<evidence type="ECO:0000256" key="6">
    <source>
        <dbReference type="ARBA" id="ARBA00023136"/>
    </source>
</evidence>
<evidence type="ECO:0000313" key="9">
    <source>
        <dbReference type="EMBL" id="MDQ7174780.1"/>
    </source>
</evidence>